<accession>A0A0F6SFU5</accession>
<dbReference type="EMBL" id="CP011125">
    <property type="protein sequence ID" value="AKF07554.1"/>
    <property type="molecule type" value="Genomic_DNA"/>
</dbReference>
<feature type="region of interest" description="Disordered" evidence="1">
    <location>
        <begin position="1"/>
        <end position="25"/>
    </location>
</feature>
<reference evidence="2 3" key="1">
    <citation type="submission" date="2015-03" db="EMBL/GenBank/DDBJ databases">
        <title>Genome assembly of Sandaracinus amylolyticus DSM 53668.</title>
        <authorList>
            <person name="Sharma G."/>
            <person name="Subramanian S."/>
        </authorList>
    </citation>
    <scope>NUCLEOTIDE SEQUENCE [LARGE SCALE GENOMIC DNA]</scope>
    <source>
        <strain evidence="2 3">DSM 53668</strain>
    </source>
</reference>
<evidence type="ECO:0000256" key="1">
    <source>
        <dbReference type="SAM" id="MobiDB-lite"/>
    </source>
</evidence>
<dbReference type="AlphaFoldDB" id="A0A0F6SFU5"/>
<dbReference type="Proteomes" id="UP000034883">
    <property type="component" value="Chromosome"/>
</dbReference>
<dbReference type="KEGG" id="samy:DB32_004703"/>
<proteinExistence type="predicted"/>
<evidence type="ECO:0000313" key="3">
    <source>
        <dbReference type="Proteomes" id="UP000034883"/>
    </source>
</evidence>
<name>A0A0F6SFU5_9BACT</name>
<evidence type="ECO:0000313" key="2">
    <source>
        <dbReference type="EMBL" id="AKF07554.1"/>
    </source>
</evidence>
<protein>
    <submittedName>
        <fullName evidence="2">Tryptophan synthase alpha chain</fullName>
    </submittedName>
</protein>
<sequence>MIDVDAQLPDAGPMTGDSGTDGGGASACGTTGRVGGLCRAGACMEGLECIQEFAVSGAQLTLRNAFGYPQAEATDATNETFREVETPNPANDIPITFANGSLCTEQCDVSADTDMCGSCARCSQNIGEDNLGVPVWLFFQTADRAYGEDTGICRGTCTFDPATNGGCPTGYSCDPLTNLCFESCRNSAQCNGTIVITEENNFAGWVVPDTGVSCSTTTGRCEWENAATATVGEACDATTDCAADIGLCLRGGTCAEAQCATASDTTAEGVCDGGRGICLPFGGNDGSLCVDGCAATTDCQPGNTCVPLQDTSGNPINVGGFMGYCFPLCGGEDNLTCRAGEACELEPATGGEVPTGTCRPTCDPAATPGTCETGETCVAVEGETYGFCETLGGTCGDSTDCFLDQVCTADIVSSDLGRCVDPCEDGMCTPDTDVCQPNVAASGTLAGLCTTPCTMATQATDCGADRVCRVAAGADTGSCVRRPPA</sequence>
<dbReference type="STRING" id="927083.DB32_004703"/>
<organism evidence="2 3">
    <name type="scientific">Sandaracinus amylolyticus</name>
    <dbReference type="NCBI Taxonomy" id="927083"/>
    <lineage>
        <taxon>Bacteria</taxon>
        <taxon>Pseudomonadati</taxon>
        <taxon>Myxococcota</taxon>
        <taxon>Polyangia</taxon>
        <taxon>Polyangiales</taxon>
        <taxon>Sandaracinaceae</taxon>
        <taxon>Sandaracinus</taxon>
    </lineage>
</organism>
<gene>
    <name evidence="2" type="ORF">DB32_004703</name>
</gene>
<keyword evidence="3" id="KW-1185">Reference proteome</keyword>